<dbReference type="InterPro" id="IPR036047">
    <property type="entry name" value="F-box-like_dom_sf"/>
</dbReference>
<feature type="region of interest" description="Disordered" evidence="1">
    <location>
        <begin position="20"/>
        <end position="100"/>
    </location>
</feature>
<gene>
    <name evidence="3" type="ORF">LLEC1_01048</name>
</gene>
<dbReference type="Gene3D" id="2.130.10.10">
    <property type="entry name" value="YVTN repeat-like/Quinoprotein amine dehydrogenase"/>
    <property type="match status" value="1"/>
</dbReference>
<feature type="region of interest" description="Disordered" evidence="1">
    <location>
        <begin position="1158"/>
        <end position="1201"/>
    </location>
</feature>
<feature type="domain" description="F-box" evidence="2">
    <location>
        <begin position="165"/>
        <end position="211"/>
    </location>
</feature>
<dbReference type="PROSITE" id="PS50181">
    <property type="entry name" value="FBOX"/>
    <property type="match status" value="1"/>
</dbReference>
<sequence>PFPNPSAAEFIAPLSRLCKDNSAQPSTTPLSHTFSYMHQEPIATLESNQPPNNTDAPSSSSQHGRVQHEPIGLYRAHSAASSSSRSSSSPSCRRDSVDDGVDVDRLDEKLRGLRLRNAKSSRHSKRLASAPGQRIADYENALTPPTPRQALGFKVVKRSAGEAGGTLLTDIPNEILTTILSHLHPDSHSAVALVSKRFYVLATTPHIWRLAFLRYFPGHVSLDEKFIKASNDFWSEPSSDIVRSETRYFGRLTPLATWRSEYVFRTRLIRSLSKGKPNTAAGAIGSSMRASQLGKKSSAVLTYNSKLPWLITNIHAVFDNGKKSPRATQGSGTVGVATLSDPTTGKIESWGLKDSHSSAQIEEVTPGLEPYGLGDGPAATDNSMDVSQLYGVIAGEGFPGGRAYFRSVNEIAGRYLGSEPEAEERRPDIPRIPEVIDAISSVWIAKSSAVPATTSAMCGMLVGSSLGVITAYSLGSDPSGPRYAYGDMTARWVLSPGVPILSIKVDDNYTVRRRLSRRVWAVALNALGEVFYLTETPKPVSSQQSTGNALVNAWLAGRSAYWHLVEETRRSASPDELDLNAIRGTYSPRTPSNAMDLSDNQIAAEAREIETFMRYQPNHFRNVCVGWDMQRKLEVDLANDDSQEAGEGIFVIDCGHGEKAFITRYCRSTTAQRPWTLGAVKPAPAIPSSLFGQAGVVSTPEPQSPRSPPPTPYSPKVPSAPMDQWQAISFHLKGLGSDTITASALDNSAFATLTLNEDPLHTANESLVPNGTDGEREVQEIPGRRARFLTVGTSSGAVLVWNAREIRPELVQPCRVIQTESPSISCVAASALYLVHGGSDGLVQAWDPLASTAEPIRTLNARSNGRVPRYMMTMNPTLTAAHYNAVGAIVLDSDPTVLRGVVAFGAFMRYWSYSSKGSAPGRKRRLRHPDTQGRAASRRFGSNVSGYILEEEEELRHENAHRAREQSRLRKRFGVGALGDLTEQEALEYMQMVSEESFLADEVRRASDSAADTTGGDTASTTSHSTADATTPEASFVESSPLPQNQTTDDEDEYEEQIQQAIRLSLLEGVNDRGQSPQRRSSADEFEFAITYKAKAKGGKKKGGSRRQSSSTTSASPPRAMPNCMAGVAGSSSASGLAPAHGAAADVDADLALALSLSMREEEQQAQNPRRGREAFSEASQDFPPLAAGESTSKGKGVTRW</sequence>
<dbReference type="AlphaFoldDB" id="A0A179I3J6"/>
<feature type="region of interest" description="Disordered" evidence="1">
    <location>
        <begin position="1003"/>
        <end position="1056"/>
    </location>
</feature>
<dbReference type="SMART" id="SM00726">
    <property type="entry name" value="UIM"/>
    <property type="match status" value="2"/>
</dbReference>
<dbReference type="SUPFAM" id="SSF81383">
    <property type="entry name" value="F-box domain"/>
    <property type="match status" value="1"/>
</dbReference>
<dbReference type="GO" id="GO:0008540">
    <property type="term" value="C:proteasome regulatory particle, base subcomplex"/>
    <property type="evidence" value="ECO:0007669"/>
    <property type="project" value="TreeGrafter"/>
</dbReference>
<protein>
    <recommendedName>
        <fullName evidence="2">F-box domain-containing protein</fullName>
    </recommendedName>
</protein>
<feature type="compositionally biased region" description="Polar residues" evidence="1">
    <location>
        <begin position="21"/>
        <end position="36"/>
    </location>
</feature>
<dbReference type="PROSITE" id="PS50330">
    <property type="entry name" value="UIM"/>
    <property type="match status" value="2"/>
</dbReference>
<feature type="region of interest" description="Disordered" evidence="1">
    <location>
        <begin position="1097"/>
        <end position="1123"/>
    </location>
</feature>
<dbReference type="InterPro" id="IPR036322">
    <property type="entry name" value="WD40_repeat_dom_sf"/>
</dbReference>
<keyword evidence="4" id="KW-1185">Reference proteome</keyword>
<dbReference type="OrthoDB" id="2095648at2759"/>
<dbReference type="PANTHER" id="PTHR10223:SF2">
    <property type="entry name" value="F-BOX AND WD DOMAIN PROTEIN (AFU_ORTHOLOGUE AFUA_6G11400)"/>
    <property type="match status" value="1"/>
</dbReference>
<name>A0A179I3J6_CORDF</name>
<evidence type="ECO:0000256" key="1">
    <source>
        <dbReference type="SAM" id="MobiDB-lite"/>
    </source>
</evidence>
<feature type="compositionally biased region" description="Pro residues" evidence="1">
    <location>
        <begin position="702"/>
        <end position="715"/>
    </location>
</feature>
<feature type="compositionally biased region" description="Low complexity" evidence="1">
    <location>
        <begin position="1106"/>
        <end position="1118"/>
    </location>
</feature>
<dbReference type="Pfam" id="PF12937">
    <property type="entry name" value="F-box-like"/>
    <property type="match status" value="1"/>
</dbReference>
<dbReference type="GO" id="GO:0005829">
    <property type="term" value="C:cytosol"/>
    <property type="evidence" value="ECO:0007669"/>
    <property type="project" value="TreeGrafter"/>
</dbReference>
<dbReference type="InterPro" id="IPR003903">
    <property type="entry name" value="UIM_dom"/>
</dbReference>
<evidence type="ECO:0000313" key="4">
    <source>
        <dbReference type="Proteomes" id="UP000243081"/>
    </source>
</evidence>
<feature type="region of interest" description="Disordered" evidence="1">
    <location>
        <begin position="691"/>
        <end position="720"/>
    </location>
</feature>
<dbReference type="GO" id="GO:0043161">
    <property type="term" value="P:proteasome-mediated ubiquitin-dependent protein catabolic process"/>
    <property type="evidence" value="ECO:0007669"/>
    <property type="project" value="TreeGrafter"/>
</dbReference>
<dbReference type="InterPro" id="IPR027040">
    <property type="entry name" value="PSMD4"/>
</dbReference>
<dbReference type="InterPro" id="IPR015943">
    <property type="entry name" value="WD40/YVTN_repeat-like_dom_sf"/>
</dbReference>
<dbReference type="PANTHER" id="PTHR10223">
    <property type="entry name" value="26S PROTEASOME NON-ATPASE REGULATORY SUBUNIT 4"/>
    <property type="match status" value="1"/>
</dbReference>
<dbReference type="EMBL" id="LUKN01004220">
    <property type="protein sequence ID" value="OAQ96338.1"/>
    <property type="molecule type" value="Genomic_DNA"/>
</dbReference>
<dbReference type="OMA" id="GPHPTYE"/>
<accession>A0A179I3J6</accession>
<dbReference type="GO" id="GO:0005634">
    <property type="term" value="C:nucleus"/>
    <property type="evidence" value="ECO:0007669"/>
    <property type="project" value="TreeGrafter"/>
</dbReference>
<dbReference type="InterPro" id="IPR001810">
    <property type="entry name" value="F-box_dom"/>
</dbReference>
<evidence type="ECO:0000259" key="2">
    <source>
        <dbReference type="PROSITE" id="PS50181"/>
    </source>
</evidence>
<dbReference type="SUPFAM" id="SSF50978">
    <property type="entry name" value="WD40 repeat-like"/>
    <property type="match status" value="1"/>
</dbReference>
<feature type="non-terminal residue" evidence="3">
    <location>
        <position position="1"/>
    </location>
</feature>
<feature type="compositionally biased region" description="Polar residues" evidence="1">
    <location>
        <begin position="45"/>
        <end position="64"/>
    </location>
</feature>
<reference evidence="3 4" key="1">
    <citation type="submission" date="2016-03" db="EMBL/GenBank/DDBJ databases">
        <title>Fine-scale spatial genetic structure of a fungal parasite of coffee scale insects.</title>
        <authorList>
            <person name="Jackson D."/>
            <person name="Zemenick K.A."/>
            <person name="Malloure B."/>
            <person name="Quandt C.A."/>
            <person name="James T.Y."/>
        </authorList>
    </citation>
    <scope>NUCLEOTIDE SEQUENCE [LARGE SCALE GENOMIC DNA]</scope>
    <source>
        <strain evidence="3 4">UM487</strain>
    </source>
</reference>
<feature type="compositionally biased region" description="Low complexity" evidence="1">
    <location>
        <begin position="1008"/>
        <end position="1031"/>
    </location>
</feature>
<comment type="caution">
    <text evidence="3">The sequence shown here is derived from an EMBL/GenBank/DDBJ whole genome shotgun (WGS) entry which is preliminary data.</text>
</comment>
<feature type="compositionally biased region" description="Low complexity" evidence="1">
    <location>
        <begin position="75"/>
        <end position="91"/>
    </location>
</feature>
<feature type="region of interest" description="Disordered" evidence="1">
    <location>
        <begin position="915"/>
        <end position="937"/>
    </location>
</feature>
<evidence type="ECO:0000313" key="3">
    <source>
        <dbReference type="EMBL" id="OAQ96338.1"/>
    </source>
</evidence>
<dbReference type="Gene3D" id="1.20.1280.50">
    <property type="match status" value="1"/>
</dbReference>
<dbReference type="GO" id="GO:0031593">
    <property type="term" value="F:polyubiquitin modification-dependent protein binding"/>
    <property type="evidence" value="ECO:0007669"/>
    <property type="project" value="TreeGrafter"/>
</dbReference>
<dbReference type="Proteomes" id="UP000243081">
    <property type="component" value="Unassembled WGS sequence"/>
</dbReference>
<dbReference type="Gene3D" id="6.10.140.100">
    <property type="match status" value="1"/>
</dbReference>
<proteinExistence type="predicted"/>
<organism evidence="3 4">
    <name type="scientific">Cordyceps confragosa</name>
    <name type="common">Lecanicillium lecanii</name>
    <dbReference type="NCBI Taxonomy" id="2714763"/>
    <lineage>
        <taxon>Eukaryota</taxon>
        <taxon>Fungi</taxon>
        <taxon>Dikarya</taxon>
        <taxon>Ascomycota</taxon>
        <taxon>Pezizomycotina</taxon>
        <taxon>Sordariomycetes</taxon>
        <taxon>Hypocreomycetidae</taxon>
        <taxon>Hypocreales</taxon>
        <taxon>Cordycipitaceae</taxon>
        <taxon>Akanthomyces</taxon>
    </lineage>
</organism>